<feature type="domain" description="Large ribosomal subunit protein uL15/eL18" evidence="4">
    <location>
        <begin position="66"/>
        <end position="140"/>
    </location>
</feature>
<evidence type="ECO:0000256" key="1">
    <source>
        <dbReference type="ARBA" id="ARBA00022980"/>
    </source>
</evidence>
<keyword evidence="1" id="KW-0689">Ribosomal protein</keyword>
<proteinExistence type="predicted"/>
<organism evidence="5 6">
    <name type="scientific">Galdieria partita</name>
    <dbReference type="NCBI Taxonomy" id="83374"/>
    <lineage>
        <taxon>Eukaryota</taxon>
        <taxon>Rhodophyta</taxon>
        <taxon>Bangiophyceae</taxon>
        <taxon>Galdieriales</taxon>
        <taxon>Galdieriaceae</taxon>
        <taxon>Galdieria</taxon>
    </lineage>
</organism>
<gene>
    <name evidence="5" type="ORF">GpartN1_g6970.t1</name>
</gene>
<evidence type="ECO:0000313" key="5">
    <source>
        <dbReference type="EMBL" id="GJQ15179.1"/>
    </source>
</evidence>
<keyword evidence="6" id="KW-1185">Reference proteome</keyword>
<name>A0A9C7Q2K0_9RHOD</name>
<dbReference type="GO" id="GO:1990904">
    <property type="term" value="C:ribonucleoprotein complex"/>
    <property type="evidence" value="ECO:0007669"/>
    <property type="project" value="UniProtKB-KW"/>
</dbReference>
<protein>
    <recommendedName>
        <fullName evidence="4">Large ribosomal subunit protein uL15/eL18 domain-containing protein</fullName>
    </recommendedName>
</protein>
<dbReference type="AlphaFoldDB" id="A0A9C7Q2K0"/>
<reference evidence="5" key="1">
    <citation type="journal article" date="2022" name="Proc. Natl. Acad. Sci. U.S.A.">
        <title>Life cycle and functional genomics of the unicellular red alga Galdieria for elucidating algal and plant evolution and industrial use.</title>
        <authorList>
            <person name="Hirooka S."/>
            <person name="Itabashi T."/>
            <person name="Ichinose T.M."/>
            <person name="Onuma R."/>
            <person name="Fujiwara T."/>
            <person name="Yamashita S."/>
            <person name="Jong L.W."/>
            <person name="Tomita R."/>
            <person name="Iwane A.H."/>
            <person name="Miyagishima S.Y."/>
        </authorList>
    </citation>
    <scope>NUCLEOTIDE SEQUENCE</scope>
    <source>
        <strain evidence="5">NBRC 102759</strain>
    </source>
</reference>
<accession>A0A9C7Q2K0</accession>
<evidence type="ECO:0000256" key="3">
    <source>
        <dbReference type="SAM" id="MobiDB-lite"/>
    </source>
</evidence>
<evidence type="ECO:0000313" key="6">
    <source>
        <dbReference type="Proteomes" id="UP001061958"/>
    </source>
</evidence>
<dbReference type="GO" id="GO:0005840">
    <property type="term" value="C:ribosome"/>
    <property type="evidence" value="ECO:0007669"/>
    <property type="project" value="UniProtKB-KW"/>
</dbReference>
<evidence type="ECO:0000256" key="2">
    <source>
        <dbReference type="ARBA" id="ARBA00023274"/>
    </source>
</evidence>
<dbReference type="InterPro" id="IPR021131">
    <property type="entry name" value="Ribosomal_uL15/eL18"/>
</dbReference>
<feature type="region of interest" description="Disordered" evidence="3">
    <location>
        <begin position="13"/>
        <end position="41"/>
    </location>
</feature>
<dbReference type="SUPFAM" id="SSF52080">
    <property type="entry name" value="Ribosomal proteins L15p and L18e"/>
    <property type="match status" value="1"/>
</dbReference>
<dbReference type="EMBL" id="BQMJ01000065">
    <property type="protein sequence ID" value="GJQ15179.1"/>
    <property type="molecule type" value="Genomic_DNA"/>
</dbReference>
<dbReference type="OrthoDB" id="10336932at2759"/>
<reference evidence="5" key="2">
    <citation type="submission" date="2022-01" db="EMBL/GenBank/DDBJ databases">
        <authorList>
            <person name="Hirooka S."/>
            <person name="Miyagishima S.Y."/>
        </authorList>
    </citation>
    <scope>NUCLEOTIDE SEQUENCE</scope>
    <source>
        <strain evidence="5">NBRC 102759</strain>
    </source>
</reference>
<evidence type="ECO:0000259" key="4">
    <source>
        <dbReference type="Pfam" id="PF00828"/>
    </source>
</evidence>
<dbReference type="InterPro" id="IPR036227">
    <property type="entry name" value="Ribosomal_uL15/eL18_sf"/>
</dbReference>
<keyword evidence="2" id="KW-0687">Ribonucleoprotein</keyword>
<dbReference type="Proteomes" id="UP001061958">
    <property type="component" value="Unassembled WGS sequence"/>
</dbReference>
<sequence length="235" mass="26732">MFWNAVPKYKRRHVSLRRRSGKKKKTGSKEPKRRVGSTRPKKGFYFENNSYVVTKNLLQNEKNNQVQVGAVVQLIGRGVLHVDQVITLEHLKSAGLLSRKSRKVCLVGRCARIPFPIRIECTCVTYSAWKCISASGGEVICLFLSSLYLQAYLFAEEWNVTKHEIGKVVGSQKGSIRYPNRNVFDIPCVCLKSSRQSLAPGVFTYSQPLGLQGLEFLQNDYCREVLWDTCIYTAF</sequence>
<comment type="caution">
    <text evidence="5">The sequence shown here is derived from an EMBL/GenBank/DDBJ whole genome shotgun (WGS) entry which is preliminary data.</text>
</comment>
<dbReference type="Pfam" id="PF00828">
    <property type="entry name" value="Ribosomal_L27A"/>
    <property type="match status" value="1"/>
</dbReference>